<dbReference type="SUPFAM" id="SSF55620">
    <property type="entry name" value="Tetrahydrobiopterin biosynthesis enzymes-like"/>
    <property type="match status" value="1"/>
</dbReference>
<gene>
    <name evidence="7" type="ORF">BN2475_750023</name>
</gene>
<dbReference type="UniPathway" id="UPA00848">
    <property type="reaction ID" value="UER00151"/>
</dbReference>
<keyword evidence="4" id="KW-0554">One-carbon metabolism</keyword>
<comment type="catalytic activity">
    <reaction evidence="1">
        <text>GTP + H2O = 7,8-dihydroneopterin 3'-triphosphate + formate + H(+)</text>
        <dbReference type="Rhea" id="RHEA:17473"/>
        <dbReference type="ChEBI" id="CHEBI:15377"/>
        <dbReference type="ChEBI" id="CHEBI:15378"/>
        <dbReference type="ChEBI" id="CHEBI:15740"/>
        <dbReference type="ChEBI" id="CHEBI:37565"/>
        <dbReference type="ChEBI" id="CHEBI:58462"/>
        <dbReference type="EC" id="3.5.4.16"/>
    </reaction>
</comment>
<dbReference type="PANTHER" id="PTHR11109">
    <property type="entry name" value="GTP CYCLOHYDROLASE I"/>
    <property type="match status" value="1"/>
</dbReference>
<keyword evidence="5 7" id="KW-0378">Hydrolase</keyword>
<dbReference type="STRING" id="1247936.BN2475_750023"/>
<evidence type="ECO:0000256" key="1">
    <source>
        <dbReference type="ARBA" id="ARBA00001052"/>
    </source>
</evidence>
<evidence type="ECO:0000313" key="7">
    <source>
        <dbReference type="EMBL" id="SIT47523.1"/>
    </source>
</evidence>
<dbReference type="InterPro" id="IPR020602">
    <property type="entry name" value="GTP_CycHdrlase_I_dom"/>
</dbReference>
<dbReference type="InterPro" id="IPR001474">
    <property type="entry name" value="GTP_CycHdrlase_I"/>
</dbReference>
<protein>
    <recommendedName>
        <fullName evidence="3">GTP cyclohydrolase I</fullName>
        <ecNumber evidence="3">3.5.4.16</ecNumber>
    </recommendedName>
</protein>
<dbReference type="GO" id="GO:0006730">
    <property type="term" value="P:one-carbon metabolic process"/>
    <property type="evidence" value="ECO:0007669"/>
    <property type="project" value="UniProtKB-KW"/>
</dbReference>
<dbReference type="PANTHER" id="PTHR11109:SF7">
    <property type="entry name" value="GTP CYCLOHYDROLASE 1"/>
    <property type="match status" value="1"/>
</dbReference>
<organism evidence="7 8">
    <name type="scientific">Paraburkholderia ribeironis</name>
    <dbReference type="NCBI Taxonomy" id="1247936"/>
    <lineage>
        <taxon>Bacteria</taxon>
        <taxon>Pseudomonadati</taxon>
        <taxon>Pseudomonadota</taxon>
        <taxon>Betaproteobacteria</taxon>
        <taxon>Burkholderiales</taxon>
        <taxon>Burkholderiaceae</taxon>
        <taxon>Paraburkholderia</taxon>
    </lineage>
</organism>
<dbReference type="Pfam" id="PF01227">
    <property type="entry name" value="GTP_cyclohydroI"/>
    <property type="match status" value="1"/>
</dbReference>
<dbReference type="GO" id="GO:0008270">
    <property type="term" value="F:zinc ion binding"/>
    <property type="evidence" value="ECO:0007669"/>
    <property type="project" value="TreeGrafter"/>
</dbReference>
<proteinExistence type="predicted"/>
<comment type="pathway">
    <text evidence="2">Cofactor biosynthesis; 7,8-dihydroneopterin triphosphate biosynthesis; 7,8-dihydroneopterin triphosphate from GTP: step 1/1.</text>
</comment>
<keyword evidence="8" id="KW-1185">Reference proteome</keyword>
<feature type="domain" description="GTP cyclohydrolase I" evidence="6">
    <location>
        <begin position="67"/>
        <end position="163"/>
    </location>
</feature>
<dbReference type="GO" id="GO:0005525">
    <property type="term" value="F:GTP binding"/>
    <property type="evidence" value="ECO:0007669"/>
    <property type="project" value="TreeGrafter"/>
</dbReference>
<dbReference type="GO" id="GO:0003934">
    <property type="term" value="F:GTP cyclohydrolase I activity"/>
    <property type="evidence" value="ECO:0007669"/>
    <property type="project" value="UniProtKB-EC"/>
</dbReference>
<dbReference type="GO" id="GO:0046654">
    <property type="term" value="P:tetrahydrofolate biosynthetic process"/>
    <property type="evidence" value="ECO:0007669"/>
    <property type="project" value="InterPro"/>
</dbReference>
<dbReference type="InterPro" id="IPR043133">
    <property type="entry name" value="GTP-CH-I_C/QueF"/>
</dbReference>
<reference evidence="7 8" key="1">
    <citation type="submission" date="2016-12" db="EMBL/GenBank/DDBJ databases">
        <authorList>
            <person name="Song W.-J."/>
            <person name="Kurnit D.M."/>
        </authorList>
    </citation>
    <scope>NUCLEOTIDE SEQUENCE [LARGE SCALE GENOMIC DNA]</scope>
    <source>
        <strain evidence="7 8">STM7296</strain>
    </source>
</reference>
<dbReference type="EC" id="3.5.4.16" evidence="3"/>
<dbReference type="AlphaFoldDB" id="A0A1N7SJE8"/>
<dbReference type="GO" id="GO:0006729">
    <property type="term" value="P:tetrahydrobiopterin biosynthetic process"/>
    <property type="evidence" value="ECO:0007669"/>
    <property type="project" value="TreeGrafter"/>
</dbReference>
<name>A0A1N7SJE8_9BURK</name>
<sequence length="184" mass="20764">MIVVIPCGSKGHHTAPASKLYTCSHFRANRADALWRVTIDRLHILSALVFRGRYQPRLIITDFPNVRRLDEVYTVGPITIRSVSSHHLASIKGRAWIGVIPGDRLISVSKFNRLTDWVMSRLQIQEEAVMQLVDEIEQLIKPQGLGVLVRATHSCRTTSVMRGFPRDDKAPRDEVLSVALEQGF</sequence>
<evidence type="ECO:0000256" key="5">
    <source>
        <dbReference type="ARBA" id="ARBA00022801"/>
    </source>
</evidence>
<dbReference type="Proteomes" id="UP000187012">
    <property type="component" value="Unassembled WGS sequence"/>
</dbReference>
<dbReference type="Gene3D" id="3.30.1130.10">
    <property type="match status" value="1"/>
</dbReference>
<dbReference type="EMBL" id="CYGX02000075">
    <property type="protein sequence ID" value="SIT47523.1"/>
    <property type="molecule type" value="Genomic_DNA"/>
</dbReference>
<evidence type="ECO:0000256" key="2">
    <source>
        <dbReference type="ARBA" id="ARBA00005080"/>
    </source>
</evidence>
<dbReference type="OrthoDB" id="9801207at2"/>
<dbReference type="GO" id="GO:0005737">
    <property type="term" value="C:cytoplasm"/>
    <property type="evidence" value="ECO:0007669"/>
    <property type="project" value="TreeGrafter"/>
</dbReference>
<evidence type="ECO:0000256" key="4">
    <source>
        <dbReference type="ARBA" id="ARBA00022563"/>
    </source>
</evidence>
<evidence type="ECO:0000256" key="3">
    <source>
        <dbReference type="ARBA" id="ARBA00012715"/>
    </source>
</evidence>
<accession>A0A1N7SJE8</accession>
<evidence type="ECO:0000313" key="8">
    <source>
        <dbReference type="Proteomes" id="UP000187012"/>
    </source>
</evidence>
<dbReference type="RefSeq" id="WP_094782769.1">
    <property type="nucleotide sequence ID" value="NZ_CYGX02000075.1"/>
</dbReference>
<evidence type="ECO:0000259" key="6">
    <source>
        <dbReference type="Pfam" id="PF01227"/>
    </source>
</evidence>